<evidence type="ECO:0000256" key="5">
    <source>
        <dbReference type="ARBA" id="ARBA00012827"/>
    </source>
</evidence>
<comment type="function">
    <text evidence="2">Catalyzes the dismutation of two molecules of 6,7-dimethyl-8-ribityllumazine, resulting in the formation of riboflavin and 5-amino-6-(D-ribitylamino)uracil.</text>
</comment>
<sequence>MFTGIITNVGYLSSLEQRRGTRLVIETKKKMDCMAISDSISCSGVCLTVIENNKDSFTVDVSTETLSKTTIGSWVKGMRINLESSMTLTSRLGGHLVTGHVDGLAKILEIEREDNSYRLSVEAPEYLSAFVATNGSICLDGVSLTVNSINGRNFCLNLVNYTWNNTTFCDRSVGDNLNMEVDLLARYVTRLAETGTVLMSSLVSPTIKS</sequence>
<dbReference type="FunFam" id="2.40.30.20:FF:000003">
    <property type="entry name" value="Riboflavin synthase, alpha subunit"/>
    <property type="match status" value="1"/>
</dbReference>
<feature type="repeat" description="Lumazine-binding" evidence="11">
    <location>
        <begin position="96"/>
        <end position="192"/>
    </location>
</feature>
<organism evidence="13 14">
    <name type="scientific">Candidatus Endolissoclinum faulkneri L5</name>
    <dbReference type="NCBI Taxonomy" id="1401328"/>
    <lineage>
        <taxon>Bacteria</taxon>
        <taxon>Pseudomonadati</taxon>
        <taxon>Pseudomonadota</taxon>
        <taxon>Alphaproteobacteria</taxon>
        <taxon>Rhodospirillales</taxon>
        <taxon>Rhodospirillaceae</taxon>
        <taxon>Candidatus Endolissoclinum</taxon>
    </lineage>
</organism>
<dbReference type="GO" id="GO:0009231">
    <property type="term" value="P:riboflavin biosynthetic process"/>
    <property type="evidence" value="ECO:0007669"/>
    <property type="project" value="UniProtKB-KW"/>
</dbReference>
<evidence type="ECO:0000259" key="12">
    <source>
        <dbReference type="PROSITE" id="PS51177"/>
    </source>
</evidence>
<dbReference type="STRING" id="1401328.P856_481"/>
<evidence type="ECO:0000256" key="9">
    <source>
        <dbReference type="ARBA" id="ARBA00022737"/>
    </source>
</evidence>
<dbReference type="PROSITE" id="PS51177">
    <property type="entry name" value="LUMAZINE_BIND"/>
    <property type="match status" value="2"/>
</dbReference>
<feature type="domain" description="Lumazine-binding" evidence="12">
    <location>
        <begin position="96"/>
        <end position="192"/>
    </location>
</feature>
<dbReference type="RefSeq" id="WP_025300578.1">
    <property type="nucleotide sequence ID" value="NZ_CP006745.1"/>
</dbReference>
<evidence type="ECO:0000256" key="3">
    <source>
        <dbReference type="ARBA" id="ARBA00004887"/>
    </source>
</evidence>
<feature type="domain" description="Lumazine-binding" evidence="12">
    <location>
        <begin position="1"/>
        <end position="95"/>
    </location>
</feature>
<protein>
    <recommendedName>
        <fullName evidence="6 10">Riboflavin synthase</fullName>
        <ecNumber evidence="5 10">2.5.1.9</ecNumber>
    </recommendedName>
</protein>
<dbReference type="PANTHER" id="PTHR21098">
    <property type="entry name" value="RIBOFLAVIN SYNTHASE ALPHA CHAIN"/>
    <property type="match status" value="1"/>
</dbReference>
<evidence type="ECO:0000256" key="1">
    <source>
        <dbReference type="ARBA" id="ARBA00000968"/>
    </source>
</evidence>
<dbReference type="InterPro" id="IPR023366">
    <property type="entry name" value="ATP_synth_asu-like_sf"/>
</dbReference>
<dbReference type="Proteomes" id="UP000018700">
    <property type="component" value="Chromosome"/>
</dbReference>
<accession>V9TS36</accession>
<name>V9TS36_9PROT</name>
<evidence type="ECO:0000313" key="14">
    <source>
        <dbReference type="Proteomes" id="UP000018700"/>
    </source>
</evidence>
<dbReference type="OrthoDB" id="9788537at2"/>
<dbReference type="FunFam" id="2.40.30.20:FF:000004">
    <property type="entry name" value="Riboflavin synthase, alpha subunit"/>
    <property type="match status" value="1"/>
</dbReference>
<dbReference type="GO" id="GO:0004746">
    <property type="term" value="F:riboflavin synthase activity"/>
    <property type="evidence" value="ECO:0007669"/>
    <property type="project" value="UniProtKB-UniRule"/>
</dbReference>
<dbReference type="InterPro" id="IPR026017">
    <property type="entry name" value="Lumazine-bd_dom"/>
</dbReference>
<dbReference type="CDD" id="cd00402">
    <property type="entry name" value="Riboflavin_synthase_like"/>
    <property type="match status" value="1"/>
</dbReference>
<evidence type="ECO:0000256" key="2">
    <source>
        <dbReference type="ARBA" id="ARBA00002803"/>
    </source>
</evidence>
<feature type="repeat" description="Lumazine-binding" evidence="11">
    <location>
        <begin position="1"/>
        <end position="95"/>
    </location>
</feature>
<evidence type="ECO:0000313" key="13">
    <source>
        <dbReference type="EMBL" id="AHC73699.1"/>
    </source>
</evidence>
<dbReference type="AlphaFoldDB" id="V9TS36"/>
<keyword evidence="8" id="KW-0808">Transferase</keyword>
<dbReference type="EMBL" id="CP006745">
    <property type="protein sequence ID" value="AHC73699.1"/>
    <property type="molecule type" value="Genomic_DNA"/>
</dbReference>
<keyword evidence="7" id="KW-0686">Riboflavin biosynthesis</keyword>
<keyword evidence="9" id="KW-0677">Repeat</keyword>
<dbReference type="Pfam" id="PF00677">
    <property type="entry name" value="Lum_binding"/>
    <property type="match status" value="2"/>
</dbReference>
<dbReference type="EC" id="2.5.1.9" evidence="5 10"/>
<dbReference type="InterPro" id="IPR001783">
    <property type="entry name" value="Lumazine-bd"/>
</dbReference>
<dbReference type="SUPFAM" id="SSF63380">
    <property type="entry name" value="Riboflavin synthase domain-like"/>
    <property type="match status" value="2"/>
</dbReference>
<dbReference type="eggNOG" id="COG0307">
    <property type="taxonomic scope" value="Bacteria"/>
</dbReference>
<dbReference type="NCBIfam" id="TIGR00187">
    <property type="entry name" value="ribE"/>
    <property type="match status" value="1"/>
</dbReference>
<dbReference type="NCBIfam" id="NF006767">
    <property type="entry name" value="PRK09289.1"/>
    <property type="match status" value="1"/>
</dbReference>
<evidence type="ECO:0000256" key="4">
    <source>
        <dbReference type="ARBA" id="ARBA00011233"/>
    </source>
</evidence>
<evidence type="ECO:0000256" key="6">
    <source>
        <dbReference type="ARBA" id="ARBA00013950"/>
    </source>
</evidence>
<comment type="subunit">
    <text evidence="4">Homotrimer.</text>
</comment>
<evidence type="ECO:0000256" key="7">
    <source>
        <dbReference type="ARBA" id="ARBA00022619"/>
    </source>
</evidence>
<dbReference type="HOGENOM" id="CLU_034388_2_2_5"/>
<dbReference type="KEGG" id="efk:P856_481"/>
<dbReference type="PANTHER" id="PTHR21098:SF12">
    <property type="entry name" value="RIBOFLAVIN SYNTHASE"/>
    <property type="match status" value="1"/>
</dbReference>
<evidence type="ECO:0000256" key="11">
    <source>
        <dbReference type="PROSITE-ProRule" id="PRU00524"/>
    </source>
</evidence>
<comment type="pathway">
    <text evidence="3">Cofactor biosynthesis; riboflavin biosynthesis; riboflavin from 2-hydroxy-3-oxobutyl phosphate and 5-amino-6-(D-ribitylamino)uracil: step 2/2.</text>
</comment>
<comment type="catalytic activity">
    <reaction evidence="1">
        <text>2 6,7-dimethyl-8-(1-D-ribityl)lumazine + H(+) = 5-amino-6-(D-ribitylamino)uracil + riboflavin</text>
        <dbReference type="Rhea" id="RHEA:20772"/>
        <dbReference type="ChEBI" id="CHEBI:15378"/>
        <dbReference type="ChEBI" id="CHEBI:15934"/>
        <dbReference type="ChEBI" id="CHEBI:57986"/>
        <dbReference type="ChEBI" id="CHEBI:58201"/>
        <dbReference type="EC" id="2.5.1.9"/>
    </reaction>
</comment>
<dbReference type="PIRSF" id="PIRSF000498">
    <property type="entry name" value="Riboflavin_syn_A"/>
    <property type="match status" value="1"/>
</dbReference>
<reference evidence="13 14" key="1">
    <citation type="journal article" date="2013" name="PLoS ONE">
        <title>Bacterial endosymbiosis in a chordate host: long-term co-evolution and conservation of secondary metabolism.</title>
        <authorList>
            <person name="Kwan J.C."/>
            <person name="Schmidt E.W."/>
        </authorList>
    </citation>
    <scope>NUCLEOTIDE SEQUENCE [LARGE SCALE GENOMIC DNA]</scope>
    <source>
        <strain evidence="14">faulkneri L5</strain>
    </source>
</reference>
<dbReference type="PATRIC" id="fig|1401328.3.peg.471"/>
<dbReference type="InterPro" id="IPR017938">
    <property type="entry name" value="Riboflavin_synthase-like_b-brl"/>
</dbReference>
<gene>
    <name evidence="13" type="primary">ribE</name>
    <name evidence="13" type="ORF">P856_481</name>
</gene>
<dbReference type="Gene3D" id="2.40.30.20">
    <property type="match status" value="2"/>
</dbReference>
<keyword evidence="14" id="KW-1185">Reference proteome</keyword>
<evidence type="ECO:0000256" key="10">
    <source>
        <dbReference type="NCBIfam" id="TIGR00187"/>
    </source>
</evidence>
<proteinExistence type="predicted"/>
<evidence type="ECO:0000256" key="8">
    <source>
        <dbReference type="ARBA" id="ARBA00022679"/>
    </source>
</evidence>